<dbReference type="Pfam" id="PF00296">
    <property type="entry name" value="Bac_luciferase"/>
    <property type="match status" value="1"/>
</dbReference>
<dbReference type="SUPFAM" id="SSF51679">
    <property type="entry name" value="Bacterial luciferase-like"/>
    <property type="match status" value="1"/>
</dbReference>
<dbReference type="Proteomes" id="UP000219559">
    <property type="component" value="Unassembled WGS sequence"/>
</dbReference>
<evidence type="ECO:0000256" key="3">
    <source>
        <dbReference type="ARBA" id="ARBA00023002"/>
    </source>
</evidence>
<evidence type="ECO:0000256" key="1">
    <source>
        <dbReference type="ARBA" id="ARBA00022630"/>
    </source>
</evidence>
<dbReference type="PANTHER" id="PTHR42847">
    <property type="entry name" value="ALKANESULFONATE MONOOXYGENASE"/>
    <property type="match status" value="1"/>
</dbReference>
<protein>
    <submittedName>
        <fullName evidence="6">Monooxygenase</fullName>
    </submittedName>
</protein>
<dbReference type="InterPro" id="IPR036661">
    <property type="entry name" value="Luciferase-like_sf"/>
</dbReference>
<dbReference type="Gene3D" id="3.20.20.30">
    <property type="entry name" value="Luciferase-like domain"/>
    <property type="match status" value="1"/>
</dbReference>
<evidence type="ECO:0000256" key="4">
    <source>
        <dbReference type="ARBA" id="ARBA00023033"/>
    </source>
</evidence>
<dbReference type="OrthoDB" id="180193at2"/>
<proteinExistence type="predicted"/>
<keyword evidence="1" id="KW-0285">Flavoprotein</keyword>
<dbReference type="GO" id="GO:0004497">
    <property type="term" value="F:monooxygenase activity"/>
    <property type="evidence" value="ECO:0007669"/>
    <property type="project" value="UniProtKB-KW"/>
</dbReference>
<dbReference type="RefSeq" id="WP_097441418.1">
    <property type="nucleotide sequence ID" value="NZ_NBWU01000001.1"/>
</dbReference>
<feature type="domain" description="Luciferase-like" evidence="5">
    <location>
        <begin position="15"/>
        <end position="335"/>
    </location>
</feature>
<keyword evidence="7" id="KW-1185">Reference proteome</keyword>
<reference evidence="6 7" key="1">
    <citation type="submission" date="2017-04" db="EMBL/GenBank/DDBJ databases">
        <title>A new member of the family Flavobacteriaceae isolated from ascidians.</title>
        <authorList>
            <person name="Chen L."/>
        </authorList>
    </citation>
    <scope>NUCLEOTIDE SEQUENCE [LARGE SCALE GENOMIC DNA]</scope>
    <source>
        <strain evidence="6 7">HQA918</strain>
    </source>
</reference>
<dbReference type="InterPro" id="IPR011251">
    <property type="entry name" value="Luciferase-like_dom"/>
</dbReference>
<dbReference type="EMBL" id="NBWU01000001">
    <property type="protein sequence ID" value="PCE65892.1"/>
    <property type="molecule type" value="Genomic_DNA"/>
</dbReference>
<accession>A0A2A4GDQ4</accession>
<dbReference type="GO" id="GO:0016705">
    <property type="term" value="F:oxidoreductase activity, acting on paired donors, with incorporation or reduction of molecular oxygen"/>
    <property type="evidence" value="ECO:0007669"/>
    <property type="project" value="InterPro"/>
</dbReference>
<dbReference type="AlphaFoldDB" id="A0A2A4GDQ4"/>
<comment type="caution">
    <text evidence="6">The sequence shown here is derived from an EMBL/GenBank/DDBJ whole genome shotgun (WGS) entry which is preliminary data.</text>
</comment>
<dbReference type="PANTHER" id="PTHR42847:SF4">
    <property type="entry name" value="ALKANESULFONATE MONOOXYGENASE-RELATED"/>
    <property type="match status" value="1"/>
</dbReference>
<keyword evidence="2" id="KW-0288">FMN</keyword>
<evidence type="ECO:0000256" key="2">
    <source>
        <dbReference type="ARBA" id="ARBA00022643"/>
    </source>
</evidence>
<evidence type="ECO:0000259" key="5">
    <source>
        <dbReference type="Pfam" id="PF00296"/>
    </source>
</evidence>
<evidence type="ECO:0000313" key="6">
    <source>
        <dbReference type="EMBL" id="PCE65892.1"/>
    </source>
</evidence>
<dbReference type="CDD" id="cd01094">
    <property type="entry name" value="Alkanesulfonate_monoxygenase"/>
    <property type="match status" value="1"/>
</dbReference>
<keyword evidence="3" id="KW-0560">Oxidoreductase</keyword>
<evidence type="ECO:0000313" key="7">
    <source>
        <dbReference type="Proteomes" id="UP000219559"/>
    </source>
</evidence>
<name>A0A2A4GDQ4_9FLAO</name>
<organism evidence="6 7">
    <name type="scientific">Sediminicola luteus</name>
    <dbReference type="NCBI Taxonomy" id="319238"/>
    <lineage>
        <taxon>Bacteria</taxon>
        <taxon>Pseudomonadati</taxon>
        <taxon>Bacteroidota</taxon>
        <taxon>Flavobacteriia</taxon>
        <taxon>Flavobacteriales</taxon>
        <taxon>Flavobacteriaceae</taxon>
        <taxon>Sediminicola</taxon>
    </lineage>
</organism>
<sequence>MNAKENSLFNRNKFRLGLFSANCSSGMAITKVPERWENNWENNLKMAEVADKVGIDFLLPIARWVGYGGETNFHGSVLETMTWAATLLARTKNINVFATIHTAFNHPGVVAKQIATIDQMSGGRAGLNVVCGWNKPEYEAFGLELPDDHETRYGYGQEWFDVVSKLWTEKEPFDWKGEYFNLKNTYTDPRPVREMVPIFNAAGSQQGREFATTNADFLFTSMIELETSKQEIADLKAQAAQKNRDLGVLTFSYVVCRPTQEEAEAYHKYYSVDNADWAAVDNIINLMFQHAESFPKEVLDTLRARFAGGHGGVPLVGTPEVVAKGLIDLYKAGFSGTTLAFVNYAEELPYFAETVLPILEAEGIRVPMP</sequence>
<keyword evidence="4 6" id="KW-0503">Monooxygenase</keyword>
<gene>
    <name evidence="6" type="ORF">B7P33_00910</name>
</gene>
<dbReference type="InterPro" id="IPR050172">
    <property type="entry name" value="SsuD_RutA_monooxygenase"/>
</dbReference>